<proteinExistence type="predicted"/>
<sequence>MLHRNYPILASPPQPLAPVEGGSDLCTFVSAATSHVMRALQKPCKRRPTKRKVNLRRFLQNQISRSFLDIETATHSLASSILSQEALAVPKISQQKTPLKPPSSQPVQTPPASFSGIAEAFAAPDPIPSWCLSLESLMSEPDEFFEPIAKENLLALDAFGSNHLGYDTHPNSQSCVLLTACGNLLEPTPAYSPMSHLCCHSKDNVTFCL</sequence>
<keyword evidence="2" id="KW-1185">Reference proteome</keyword>
<reference evidence="1" key="1">
    <citation type="submission" date="2025-08" db="UniProtKB">
        <authorList>
            <consortium name="Ensembl"/>
        </authorList>
    </citation>
    <scope>IDENTIFICATION</scope>
</reference>
<evidence type="ECO:0000313" key="1">
    <source>
        <dbReference type="Ensembl" id="ENSPTXP00000021213.1"/>
    </source>
</evidence>
<dbReference type="Proteomes" id="UP000472273">
    <property type="component" value="Unplaced"/>
</dbReference>
<accession>A0A670ZFE6</accession>
<evidence type="ECO:0000313" key="2">
    <source>
        <dbReference type="Proteomes" id="UP000472273"/>
    </source>
</evidence>
<organism evidence="1 2">
    <name type="scientific">Pseudonaja textilis</name>
    <name type="common">Eastern brown snake</name>
    <dbReference type="NCBI Taxonomy" id="8673"/>
    <lineage>
        <taxon>Eukaryota</taxon>
        <taxon>Metazoa</taxon>
        <taxon>Chordata</taxon>
        <taxon>Craniata</taxon>
        <taxon>Vertebrata</taxon>
        <taxon>Euteleostomi</taxon>
        <taxon>Lepidosauria</taxon>
        <taxon>Squamata</taxon>
        <taxon>Bifurcata</taxon>
        <taxon>Unidentata</taxon>
        <taxon>Episquamata</taxon>
        <taxon>Toxicofera</taxon>
        <taxon>Serpentes</taxon>
        <taxon>Colubroidea</taxon>
        <taxon>Elapidae</taxon>
        <taxon>Hydrophiinae</taxon>
        <taxon>Pseudonaja</taxon>
    </lineage>
</organism>
<dbReference type="KEGG" id="ptex:113443510"/>
<dbReference type="Ensembl" id="ENSPTXT00000021862.1">
    <property type="protein sequence ID" value="ENSPTXP00000021213.1"/>
    <property type="gene ID" value="ENSPTXG00000014679.1"/>
</dbReference>
<dbReference type="OrthoDB" id="8922503at2759"/>
<gene>
    <name evidence="1" type="primary">LOC113443510</name>
</gene>
<dbReference type="OMA" id="CEACTEL"/>
<dbReference type="GeneTree" id="ENSGT00970000193820"/>
<dbReference type="GeneID" id="113443510"/>
<dbReference type="AlphaFoldDB" id="A0A670ZFE6"/>
<reference evidence="1" key="2">
    <citation type="submission" date="2025-09" db="UniProtKB">
        <authorList>
            <consortium name="Ensembl"/>
        </authorList>
    </citation>
    <scope>IDENTIFICATION</scope>
</reference>
<dbReference type="RefSeq" id="XP_026567573.1">
    <property type="nucleotide sequence ID" value="XM_026711788.1"/>
</dbReference>
<protein>
    <submittedName>
        <fullName evidence="1">Uncharacterized protein</fullName>
    </submittedName>
</protein>
<name>A0A670ZFE6_PSETE</name>